<gene>
    <name evidence="3" type="ORF">EGW08_000978</name>
</gene>
<dbReference type="OrthoDB" id="10582107at2759"/>
<proteinExistence type="predicted"/>
<dbReference type="EMBL" id="RQTK01000015">
    <property type="protein sequence ID" value="RUS91266.1"/>
    <property type="molecule type" value="Genomic_DNA"/>
</dbReference>
<reference evidence="3 4" key="1">
    <citation type="submission" date="2019-01" db="EMBL/GenBank/DDBJ databases">
        <title>A draft genome assembly of the solar-powered sea slug Elysia chlorotica.</title>
        <authorList>
            <person name="Cai H."/>
            <person name="Li Q."/>
            <person name="Fang X."/>
            <person name="Li J."/>
            <person name="Curtis N.E."/>
            <person name="Altenburger A."/>
            <person name="Shibata T."/>
            <person name="Feng M."/>
            <person name="Maeda T."/>
            <person name="Schwartz J.A."/>
            <person name="Shigenobu S."/>
            <person name="Lundholm N."/>
            <person name="Nishiyama T."/>
            <person name="Yang H."/>
            <person name="Hasebe M."/>
            <person name="Li S."/>
            <person name="Pierce S.K."/>
            <person name="Wang J."/>
        </authorList>
    </citation>
    <scope>NUCLEOTIDE SEQUENCE [LARGE SCALE GENOMIC DNA]</scope>
    <source>
        <strain evidence="3">EC2010</strain>
        <tissue evidence="3">Whole organism of an adult</tissue>
    </source>
</reference>
<evidence type="ECO:0000313" key="3">
    <source>
        <dbReference type="EMBL" id="RUS91266.1"/>
    </source>
</evidence>
<sequence length="489" mass="54849">MTKVLLLLAVCLLQFPAANATGVDGQIILGIFIPLSLLVMAYGIGRACWTWYLTHGLGEWAYDPYLDVSLRSKYPTHVEPPFSRGHVVHSFGPLWFNDVRGSQVLGMCPNTLSETSGKPISTLSRATHKIGSAMIHNQSPDKVTGESILSEQTMGEQESDTQAHTDDITPIPEISLGLNGTFETQVTDSILVPKHSSPQGSKPFLPLFSQSFSSPEPASVIESPPEKVKRPMNPYGVPNNTSDTTFSETSDQDTIQCSPHSSNATNATHSLITYRQRGHKPRFSAFVRIKWAESKERIYRLRTRARSAEPTSRDLQRDVKTNEDRMLYSIAALRNQLVSSYISQYGNTEQSFELGPVAVPLRQMRSSMDTPSHIALRIPNFYSDKRRMELGTRPSRKRRWKLKFFSSNVGVHDNRSAFKASRETLFGSSATTTADRISLGRRAKKDSRNENNVRTQISASNYTLNNDENFKENYTAMFDNLFEKANKRV</sequence>
<feature type="chain" id="PRO_5019264068" evidence="2">
    <location>
        <begin position="21"/>
        <end position="489"/>
    </location>
</feature>
<evidence type="ECO:0000256" key="1">
    <source>
        <dbReference type="SAM" id="MobiDB-lite"/>
    </source>
</evidence>
<dbReference type="AlphaFoldDB" id="A0A433UBT9"/>
<comment type="caution">
    <text evidence="3">The sequence shown here is derived from an EMBL/GenBank/DDBJ whole genome shotgun (WGS) entry which is preliminary data.</text>
</comment>
<protein>
    <submittedName>
        <fullName evidence="3">Uncharacterized protein</fullName>
    </submittedName>
</protein>
<feature type="signal peptide" evidence="2">
    <location>
        <begin position="1"/>
        <end position="20"/>
    </location>
</feature>
<keyword evidence="4" id="KW-1185">Reference proteome</keyword>
<evidence type="ECO:0000313" key="4">
    <source>
        <dbReference type="Proteomes" id="UP000271974"/>
    </source>
</evidence>
<dbReference type="Proteomes" id="UP000271974">
    <property type="component" value="Unassembled WGS sequence"/>
</dbReference>
<keyword evidence="2" id="KW-0732">Signal</keyword>
<feature type="region of interest" description="Disordered" evidence="1">
    <location>
        <begin position="215"/>
        <end position="235"/>
    </location>
</feature>
<evidence type="ECO:0000256" key="2">
    <source>
        <dbReference type="SAM" id="SignalP"/>
    </source>
</evidence>
<organism evidence="3 4">
    <name type="scientific">Elysia chlorotica</name>
    <name type="common">Eastern emerald elysia</name>
    <name type="synonym">Sea slug</name>
    <dbReference type="NCBI Taxonomy" id="188477"/>
    <lineage>
        <taxon>Eukaryota</taxon>
        <taxon>Metazoa</taxon>
        <taxon>Spiralia</taxon>
        <taxon>Lophotrochozoa</taxon>
        <taxon>Mollusca</taxon>
        <taxon>Gastropoda</taxon>
        <taxon>Heterobranchia</taxon>
        <taxon>Euthyneura</taxon>
        <taxon>Panpulmonata</taxon>
        <taxon>Sacoglossa</taxon>
        <taxon>Placobranchoidea</taxon>
        <taxon>Plakobranchidae</taxon>
        <taxon>Elysia</taxon>
    </lineage>
</organism>
<accession>A0A433UBT9</accession>
<name>A0A433UBT9_ELYCH</name>